<name>A0A2H0YXX0_9BACT</name>
<comment type="caution">
    <text evidence="1">The sequence shown here is derived from an EMBL/GenBank/DDBJ whole genome shotgun (WGS) entry which is preliminary data.</text>
</comment>
<protein>
    <submittedName>
        <fullName evidence="1">Uncharacterized protein</fullName>
    </submittedName>
</protein>
<dbReference type="Proteomes" id="UP000228687">
    <property type="component" value="Unassembled WGS sequence"/>
</dbReference>
<organism evidence="1 2">
    <name type="scientific">Candidatus Kaiserbacteria bacterium CG08_land_8_20_14_0_20_50_21</name>
    <dbReference type="NCBI Taxonomy" id="1974604"/>
    <lineage>
        <taxon>Bacteria</taxon>
        <taxon>Candidatus Kaiseribacteriota</taxon>
    </lineage>
</organism>
<dbReference type="AlphaFoldDB" id="A0A2H0YXX0"/>
<sequence>MLVRTSKNQGIALAIARNELENLRGSGYTALPSSGSFPNSLLGTLPPVATTTLTVNAYNEKTKQVTVHVIWKDPGTAASSTVSLSTLITQTGGLP</sequence>
<evidence type="ECO:0000313" key="1">
    <source>
        <dbReference type="EMBL" id="PIS43149.1"/>
    </source>
</evidence>
<accession>A0A2H0YXX0</accession>
<evidence type="ECO:0000313" key="2">
    <source>
        <dbReference type="Proteomes" id="UP000228687"/>
    </source>
</evidence>
<proteinExistence type="predicted"/>
<reference evidence="2" key="1">
    <citation type="submission" date="2017-09" db="EMBL/GenBank/DDBJ databases">
        <title>Depth-based differentiation of microbial function through sediment-hosted aquifers and enrichment of novel symbionts in the deep terrestrial subsurface.</title>
        <authorList>
            <person name="Probst A.J."/>
            <person name="Ladd B."/>
            <person name="Jarett J.K."/>
            <person name="Geller-Mcgrath D.E."/>
            <person name="Sieber C.M.K."/>
            <person name="Emerson J.B."/>
            <person name="Anantharaman K."/>
            <person name="Thomas B.C."/>
            <person name="Malmstrom R."/>
            <person name="Stieglmeier M."/>
            <person name="Klingl A."/>
            <person name="Woyke T."/>
            <person name="Ryan C.M."/>
            <person name="Banfield J.F."/>
        </authorList>
    </citation>
    <scope>NUCLEOTIDE SEQUENCE [LARGE SCALE GENOMIC DNA]</scope>
</reference>
<dbReference type="EMBL" id="PEXT01000060">
    <property type="protein sequence ID" value="PIS43149.1"/>
    <property type="molecule type" value="Genomic_DNA"/>
</dbReference>
<gene>
    <name evidence="1" type="ORF">COT23_02890</name>
</gene>